<dbReference type="InterPro" id="IPR008995">
    <property type="entry name" value="Mo/tungstate-bd_C_term_dom"/>
</dbReference>
<keyword evidence="1 2" id="KW-0500">Molybdenum</keyword>
<evidence type="ECO:0000313" key="4">
    <source>
        <dbReference type="EMBL" id="SPK75990.1"/>
    </source>
</evidence>
<protein>
    <submittedName>
        <fullName evidence="4">Molybdenum transport protein ModE</fullName>
    </submittedName>
</protein>
<evidence type="ECO:0000313" key="5">
    <source>
        <dbReference type="Proteomes" id="UP000255505"/>
    </source>
</evidence>
<name>A0A375IPJ8_9BURK</name>
<accession>A0A375IPJ8</accession>
<sequence>MVVDADAGKVSARNFIQGTVTNVARGAVNSDVTITAGKGMAVAAIITNSSVDRLGLSVGTPAAAMFKASSVIVSIEG</sequence>
<dbReference type="NCBIfam" id="TIGR00638">
    <property type="entry name" value="Mop"/>
    <property type="match status" value="1"/>
</dbReference>
<proteinExistence type="predicted"/>
<dbReference type="InterPro" id="IPR004606">
    <property type="entry name" value="Mop_domain"/>
</dbReference>
<keyword evidence="4" id="KW-0614">Plasmid</keyword>
<dbReference type="AlphaFoldDB" id="A0A375IPJ8"/>
<reference evidence="4 5" key="1">
    <citation type="submission" date="2018-01" db="EMBL/GenBank/DDBJ databases">
        <authorList>
            <person name="Gaut B.S."/>
            <person name="Morton B.R."/>
            <person name="Clegg M.T."/>
            <person name="Duvall M.R."/>
        </authorList>
    </citation>
    <scope>NUCLEOTIDE SEQUENCE [LARGE SCALE GENOMIC DNA]</scope>
    <source>
        <strain evidence="4">Cupriavidus taiwanensis LMG 19425</strain>
        <plasmid evidence="5">Plasmid ii</plasmid>
    </source>
</reference>
<dbReference type="PROSITE" id="PS51866">
    <property type="entry name" value="MOP"/>
    <property type="match status" value="1"/>
</dbReference>
<evidence type="ECO:0000256" key="1">
    <source>
        <dbReference type="ARBA" id="ARBA00022505"/>
    </source>
</evidence>
<dbReference type="Gene3D" id="2.40.50.100">
    <property type="match status" value="1"/>
</dbReference>
<dbReference type="SUPFAM" id="SSF50331">
    <property type="entry name" value="MOP-like"/>
    <property type="match status" value="1"/>
</dbReference>
<dbReference type="Pfam" id="PF03459">
    <property type="entry name" value="TOBE"/>
    <property type="match status" value="1"/>
</dbReference>
<gene>
    <name evidence="4" type="ORF">CT19425_MP70150</name>
</gene>
<feature type="domain" description="Mop" evidence="3">
    <location>
        <begin position="9"/>
        <end position="75"/>
    </location>
</feature>
<dbReference type="EMBL" id="LT991977">
    <property type="protein sequence ID" value="SPK75990.1"/>
    <property type="molecule type" value="Genomic_DNA"/>
</dbReference>
<geneLocation type="plasmid" evidence="4">
    <name>II</name>
</geneLocation>
<evidence type="ECO:0000256" key="2">
    <source>
        <dbReference type="PROSITE-ProRule" id="PRU01213"/>
    </source>
</evidence>
<dbReference type="GO" id="GO:0015689">
    <property type="term" value="P:molybdate ion transport"/>
    <property type="evidence" value="ECO:0007669"/>
    <property type="project" value="InterPro"/>
</dbReference>
<organism evidence="4 5">
    <name type="scientific">Cupriavidus taiwanensis</name>
    <dbReference type="NCBI Taxonomy" id="164546"/>
    <lineage>
        <taxon>Bacteria</taxon>
        <taxon>Pseudomonadati</taxon>
        <taxon>Pseudomonadota</taxon>
        <taxon>Betaproteobacteria</taxon>
        <taxon>Burkholderiales</taxon>
        <taxon>Burkholderiaceae</taxon>
        <taxon>Cupriavidus</taxon>
    </lineage>
</organism>
<evidence type="ECO:0000259" key="3">
    <source>
        <dbReference type="PROSITE" id="PS51866"/>
    </source>
</evidence>
<dbReference type="InterPro" id="IPR005116">
    <property type="entry name" value="Transp-assoc_OB_typ1"/>
</dbReference>
<dbReference type="Proteomes" id="UP000255505">
    <property type="component" value="Plasmid II"/>
</dbReference>